<dbReference type="InterPro" id="IPR005094">
    <property type="entry name" value="Endonuclease_MobA/VirD2"/>
</dbReference>
<reference evidence="4" key="1">
    <citation type="submission" date="2017-08" db="EMBL/GenBank/DDBJ databases">
        <title>Mesorhizobium wenxinae sp. nov., a novel rhizobial species isolated from root nodules of chickpea (Cicer arietinum L.).</title>
        <authorList>
            <person name="Zhang J."/>
        </authorList>
    </citation>
    <scope>NUCLEOTIDE SEQUENCE [LARGE SCALE GENOMIC DNA]</scope>
    <source>
        <strain evidence="4">USDA 3392</strain>
    </source>
</reference>
<keyword evidence="3" id="KW-0378">Hydrolase</keyword>
<organism evidence="3 4">
    <name type="scientific">Mesorhizobium mediterraneum</name>
    <dbReference type="NCBI Taxonomy" id="43617"/>
    <lineage>
        <taxon>Bacteria</taxon>
        <taxon>Pseudomonadati</taxon>
        <taxon>Pseudomonadota</taxon>
        <taxon>Alphaproteobacteria</taxon>
        <taxon>Hyphomicrobiales</taxon>
        <taxon>Phyllobacteriaceae</taxon>
        <taxon>Mesorhizobium</taxon>
    </lineage>
</organism>
<name>A0AB36QYY6_9HYPH</name>
<feature type="compositionally biased region" description="Basic and acidic residues" evidence="1">
    <location>
        <begin position="342"/>
        <end position="372"/>
    </location>
</feature>
<feature type="compositionally biased region" description="Basic and acidic residues" evidence="1">
    <location>
        <begin position="434"/>
        <end position="449"/>
    </location>
</feature>
<evidence type="ECO:0000313" key="4">
    <source>
        <dbReference type="Proteomes" id="UP000216215"/>
    </source>
</evidence>
<feature type="domain" description="MobA/VirD2-like nuclease" evidence="2">
    <location>
        <begin position="50"/>
        <end position="168"/>
    </location>
</feature>
<dbReference type="Proteomes" id="UP000216215">
    <property type="component" value="Unassembled WGS sequence"/>
</dbReference>
<dbReference type="GO" id="GO:0004519">
    <property type="term" value="F:endonuclease activity"/>
    <property type="evidence" value="ECO:0007669"/>
    <property type="project" value="UniProtKB-KW"/>
</dbReference>
<gene>
    <name evidence="3" type="ORF">CIT25_35235</name>
</gene>
<dbReference type="AlphaFoldDB" id="A0AB36QYY6"/>
<feature type="region of interest" description="Disordered" evidence="1">
    <location>
        <begin position="203"/>
        <end position="532"/>
    </location>
</feature>
<dbReference type="EMBL" id="NPKI01000052">
    <property type="protein sequence ID" value="PAP97563.1"/>
    <property type="molecule type" value="Genomic_DNA"/>
</dbReference>
<feature type="compositionally biased region" description="Basic and acidic residues" evidence="1">
    <location>
        <begin position="519"/>
        <end position="532"/>
    </location>
</feature>
<dbReference type="Pfam" id="PF03432">
    <property type="entry name" value="Relaxase"/>
    <property type="match status" value="1"/>
</dbReference>
<evidence type="ECO:0000259" key="2">
    <source>
        <dbReference type="Pfam" id="PF03432"/>
    </source>
</evidence>
<keyword evidence="3" id="KW-0540">Nuclease</keyword>
<feature type="compositionally biased region" description="Basic and acidic residues" evidence="1">
    <location>
        <begin position="485"/>
        <end position="494"/>
    </location>
</feature>
<sequence>MPPQAIIRIVPRGGARTASQIRNQLNYLSREGTIDLLRSSRHQGVVVPYDSLHEMARSWAEQTGNYQSGQPEAESNQDLTTHIIVSFPRGTDTNNAHAAGRAWVENIFGSGRQGGTFDYITAFHVDRQHPHLHVVVNRRAVEGHWLKISRRHPHHNYNHMRAALVDAAYDHGIELDATSRAERGIMERPITYAEFRRRERAGETVAIRPHPEPDVHVTPRGSPGPANLGDRGRGLRPAGGPHGQSHGDVPGQASGSNVGPATRDNAVDEIRMGGDFDSGRRSDAGGQGQAAGHGTQDESGFEQQRQARRRRRPETETEDAGSNTPQHPRQRRRYPPGIIETRAQRAAREQREAQERARRHDQGPEELDPGRPERRKRPRYAPGIIETRAQRAAREQREADERARRHDQGPEELDPGRPERRKRRHYASGIVETRAQRAAREQREADERARRHVQGLEEPDLEWPERERRRYAPGIVETRAQQAAREQREADELARRHHRREPDPQDLDPNQPRRLRSGRVAERSRHDPGGSR</sequence>
<evidence type="ECO:0000313" key="3">
    <source>
        <dbReference type="EMBL" id="PAP97563.1"/>
    </source>
</evidence>
<proteinExistence type="predicted"/>
<keyword evidence="3" id="KW-0255">Endonuclease</keyword>
<evidence type="ECO:0000256" key="1">
    <source>
        <dbReference type="SAM" id="MobiDB-lite"/>
    </source>
</evidence>
<accession>A0AB36QYY6</accession>
<keyword evidence="4" id="KW-1185">Reference proteome</keyword>
<feature type="compositionally biased region" description="Basic and acidic residues" evidence="1">
    <location>
        <begin position="265"/>
        <end position="283"/>
    </location>
</feature>
<feature type="compositionally biased region" description="Basic and acidic residues" evidence="1">
    <location>
        <begin position="388"/>
        <end position="418"/>
    </location>
</feature>
<comment type="caution">
    <text evidence="3">The sequence shown here is derived from an EMBL/GenBank/DDBJ whole genome shotgun (WGS) entry which is preliminary data.</text>
</comment>
<protein>
    <submittedName>
        <fullName evidence="3">Endonuclease</fullName>
    </submittedName>
</protein>